<feature type="region of interest" description="Disordered" evidence="1">
    <location>
        <begin position="45"/>
        <end position="66"/>
    </location>
</feature>
<feature type="region of interest" description="Disordered" evidence="1">
    <location>
        <begin position="81"/>
        <end position="106"/>
    </location>
</feature>
<protein>
    <submittedName>
        <fullName evidence="2">Uncharacterized protein</fullName>
    </submittedName>
</protein>
<gene>
    <name evidence="2" type="ORF">LIER_14163</name>
</gene>
<feature type="compositionally biased region" description="Basic and acidic residues" evidence="1">
    <location>
        <begin position="95"/>
        <end position="106"/>
    </location>
</feature>
<accession>A0AAV3Q0D3</accession>
<organism evidence="2 3">
    <name type="scientific">Lithospermum erythrorhizon</name>
    <name type="common">Purple gromwell</name>
    <name type="synonym">Lithospermum officinale var. erythrorhizon</name>
    <dbReference type="NCBI Taxonomy" id="34254"/>
    <lineage>
        <taxon>Eukaryota</taxon>
        <taxon>Viridiplantae</taxon>
        <taxon>Streptophyta</taxon>
        <taxon>Embryophyta</taxon>
        <taxon>Tracheophyta</taxon>
        <taxon>Spermatophyta</taxon>
        <taxon>Magnoliopsida</taxon>
        <taxon>eudicotyledons</taxon>
        <taxon>Gunneridae</taxon>
        <taxon>Pentapetalae</taxon>
        <taxon>asterids</taxon>
        <taxon>lamiids</taxon>
        <taxon>Boraginales</taxon>
        <taxon>Boraginaceae</taxon>
        <taxon>Boraginoideae</taxon>
        <taxon>Lithospermeae</taxon>
        <taxon>Lithospermum</taxon>
    </lineage>
</organism>
<evidence type="ECO:0000313" key="2">
    <source>
        <dbReference type="EMBL" id="GAA0156748.1"/>
    </source>
</evidence>
<sequence>MPNPKAYDHLVKVGYDPTKDVGMGKLPPEVTKNQMHGMNEVQKMLRRKGHSTKSSTTGPGYTPKQPLHILIKRVANYHIVEASQEDRRNRKAAKNNKESKEDRTSI</sequence>
<dbReference type="Proteomes" id="UP001454036">
    <property type="component" value="Unassembled WGS sequence"/>
</dbReference>
<dbReference type="AlphaFoldDB" id="A0AAV3Q0D3"/>
<evidence type="ECO:0000313" key="3">
    <source>
        <dbReference type="Proteomes" id="UP001454036"/>
    </source>
</evidence>
<reference evidence="2 3" key="1">
    <citation type="submission" date="2024-01" db="EMBL/GenBank/DDBJ databases">
        <title>The complete chloroplast genome sequence of Lithospermum erythrorhizon: insights into the phylogenetic relationship among Boraginaceae species and the maternal lineages of purple gromwells.</title>
        <authorList>
            <person name="Okada T."/>
            <person name="Watanabe K."/>
        </authorList>
    </citation>
    <scope>NUCLEOTIDE SEQUENCE [LARGE SCALE GENOMIC DNA]</scope>
</reference>
<evidence type="ECO:0000256" key="1">
    <source>
        <dbReference type="SAM" id="MobiDB-lite"/>
    </source>
</evidence>
<proteinExistence type="predicted"/>
<comment type="caution">
    <text evidence="2">The sequence shown here is derived from an EMBL/GenBank/DDBJ whole genome shotgun (WGS) entry which is preliminary data.</text>
</comment>
<dbReference type="EMBL" id="BAABME010002939">
    <property type="protein sequence ID" value="GAA0156748.1"/>
    <property type="molecule type" value="Genomic_DNA"/>
</dbReference>
<keyword evidence="3" id="KW-1185">Reference proteome</keyword>
<name>A0AAV3Q0D3_LITER</name>
<feature type="region of interest" description="Disordered" evidence="1">
    <location>
        <begin position="15"/>
        <end position="34"/>
    </location>
</feature>